<dbReference type="PANTHER" id="PTHR13271:SF91">
    <property type="entry name" value="PROTEIN SET DOMAIN GROUP 40"/>
    <property type="match status" value="1"/>
</dbReference>
<dbReference type="InterPro" id="IPR015353">
    <property type="entry name" value="Rubisco_LSMT_subst-bd"/>
</dbReference>
<evidence type="ECO:0000256" key="1">
    <source>
        <dbReference type="ARBA" id="ARBA00022603"/>
    </source>
</evidence>
<accession>A0ABQ9CDL7</accession>
<organism evidence="6 7">
    <name type="scientific">Salix suchowensis</name>
    <dbReference type="NCBI Taxonomy" id="1278906"/>
    <lineage>
        <taxon>Eukaryota</taxon>
        <taxon>Viridiplantae</taxon>
        <taxon>Streptophyta</taxon>
        <taxon>Embryophyta</taxon>
        <taxon>Tracheophyta</taxon>
        <taxon>Spermatophyta</taxon>
        <taxon>Magnoliopsida</taxon>
        <taxon>eudicotyledons</taxon>
        <taxon>Gunneridae</taxon>
        <taxon>Pentapetalae</taxon>
        <taxon>rosids</taxon>
        <taxon>fabids</taxon>
        <taxon>Malpighiales</taxon>
        <taxon>Salicaceae</taxon>
        <taxon>Saliceae</taxon>
        <taxon>Salix</taxon>
    </lineage>
</organism>
<reference evidence="6" key="2">
    <citation type="journal article" date="2023" name="Int. J. Mol. Sci.">
        <title>De Novo Assembly and Annotation of 11 Diverse Shrub Willow (Salix) Genomes Reveals Novel Gene Organization in Sex-Linked Regions.</title>
        <authorList>
            <person name="Hyden B."/>
            <person name="Feng K."/>
            <person name="Yates T.B."/>
            <person name="Jawdy S."/>
            <person name="Cereghino C."/>
            <person name="Smart L.B."/>
            <person name="Muchero W."/>
        </authorList>
    </citation>
    <scope>NUCLEOTIDE SEQUENCE</scope>
    <source>
        <tissue evidence="6">Shoot tip</tissue>
    </source>
</reference>
<dbReference type="PROSITE" id="PS50280">
    <property type="entry name" value="SET"/>
    <property type="match status" value="1"/>
</dbReference>
<evidence type="ECO:0000313" key="7">
    <source>
        <dbReference type="Proteomes" id="UP001141253"/>
    </source>
</evidence>
<dbReference type="CDD" id="cd10527">
    <property type="entry name" value="SET_LSMT"/>
    <property type="match status" value="1"/>
</dbReference>
<dbReference type="InterPro" id="IPR036464">
    <property type="entry name" value="Rubisco_LSMT_subst-bd_sf"/>
</dbReference>
<evidence type="ECO:0000256" key="4">
    <source>
        <dbReference type="SAM" id="MobiDB-lite"/>
    </source>
</evidence>
<gene>
    <name evidence="6" type="ORF">OIU77_021547</name>
</gene>
<evidence type="ECO:0000256" key="3">
    <source>
        <dbReference type="ARBA" id="ARBA00022691"/>
    </source>
</evidence>
<evidence type="ECO:0000313" key="6">
    <source>
        <dbReference type="EMBL" id="KAJ6396537.1"/>
    </source>
</evidence>
<dbReference type="EMBL" id="JAPFFI010000004">
    <property type="protein sequence ID" value="KAJ6396537.1"/>
    <property type="molecule type" value="Genomic_DNA"/>
</dbReference>
<dbReference type="Proteomes" id="UP001141253">
    <property type="component" value="Chromosome 4"/>
</dbReference>
<proteinExistence type="predicted"/>
<evidence type="ECO:0000259" key="5">
    <source>
        <dbReference type="PROSITE" id="PS50280"/>
    </source>
</evidence>
<reference evidence="6" key="1">
    <citation type="submission" date="2022-10" db="EMBL/GenBank/DDBJ databases">
        <authorList>
            <person name="Hyden B.L."/>
            <person name="Feng K."/>
            <person name="Yates T."/>
            <person name="Jawdy S."/>
            <person name="Smart L.B."/>
            <person name="Muchero W."/>
        </authorList>
    </citation>
    <scope>NUCLEOTIDE SEQUENCE</scope>
    <source>
        <tissue evidence="6">Shoot tip</tissue>
    </source>
</reference>
<keyword evidence="1" id="KW-0489">Methyltransferase</keyword>
<dbReference type="Gene3D" id="3.90.1410.10">
    <property type="entry name" value="set domain protein methyltransferase, domain 1"/>
    <property type="match status" value="1"/>
</dbReference>
<dbReference type="InterPro" id="IPR050600">
    <property type="entry name" value="SETD3_SETD6_MTase"/>
</dbReference>
<comment type="caution">
    <text evidence="6">The sequence shown here is derived from an EMBL/GenBank/DDBJ whole genome shotgun (WGS) entry which is preliminary data.</text>
</comment>
<dbReference type="Gene3D" id="3.90.1420.10">
    <property type="entry name" value="Rubisco LSMT, substrate-binding domain"/>
    <property type="match status" value="1"/>
</dbReference>
<feature type="domain" description="SET" evidence="5">
    <location>
        <begin position="41"/>
        <end position="299"/>
    </location>
</feature>
<dbReference type="Pfam" id="PF09273">
    <property type="entry name" value="Rubis-subs-bind"/>
    <property type="match status" value="1"/>
</dbReference>
<dbReference type="SUPFAM" id="SSF82199">
    <property type="entry name" value="SET domain"/>
    <property type="match status" value="1"/>
</dbReference>
<keyword evidence="3" id="KW-0949">S-adenosyl-L-methionine</keyword>
<feature type="region of interest" description="Disordered" evidence="4">
    <location>
        <begin position="245"/>
        <end position="270"/>
    </location>
</feature>
<protein>
    <recommendedName>
        <fullName evidence="5">SET domain-containing protein</fullName>
    </recommendedName>
</protein>
<name>A0ABQ9CDL7_9ROSI</name>
<dbReference type="InterPro" id="IPR001214">
    <property type="entry name" value="SET_dom"/>
</dbReference>
<keyword evidence="2" id="KW-0808">Transferase</keyword>
<evidence type="ECO:0000256" key="2">
    <source>
        <dbReference type="ARBA" id="ARBA00022679"/>
    </source>
</evidence>
<dbReference type="InterPro" id="IPR046341">
    <property type="entry name" value="SET_dom_sf"/>
</dbReference>
<keyword evidence="7" id="KW-1185">Reference proteome</keyword>
<sequence length="509" mass="56911">MEDAEQEGFERFLKWAANLGISDCPTNSSLQTKNPTSCLGHSLTVSHFPDAGGRGLAAVRDIKKGELVLRVPKSVLITRDSLLKDEKLCSFVNNSTYSSLSPTQILTVCLLYEMGKGKSSWWYPYLMHLPRSYDVLASFSEFEMQALQVDDAIWSAEKAVSKAKSEWKEACSLMDALKLKPQLLTFRAWIWASATISSRALHIPWDEAGCLCPVGDLFNYAAPGEESNDLENVVHLTNASSLEDTSLLNGENTDDSTGDQPGIGSERLTDGGFDENMAAYCFYARKNYKKGNQVLLGYGTYTNLELLEHYGFLLNENPNDKVFIPLEPSMYSFISWPKVSMYIHQDGKPSFALLSTLRIWATPPNQRRSISHLAYSGSQLSVDNEISVLKWISKNCTLILSNMLTVIEEDCFLLSTIVKIKNSHNPTELRKLLCASGGEARAFIESSDPQKGKSGSELMFSGKTKRVIDRWELAVQWRIRYKKILIDCISYCTLTINSLSSQNILAMRA</sequence>
<dbReference type="PANTHER" id="PTHR13271">
    <property type="entry name" value="UNCHARACTERIZED PUTATIVE METHYLTRANSFERASE"/>
    <property type="match status" value="1"/>
</dbReference>